<dbReference type="RefSeq" id="WP_145354421.1">
    <property type="nucleotide sequence ID" value="NZ_CP036262.1"/>
</dbReference>
<organism evidence="1 2">
    <name type="scientific">Roseimaritima multifibrata</name>
    <dbReference type="NCBI Taxonomy" id="1930274"/>
    <lineage>
        <taxon>Bacteria</taxon>
        <taxon>Pseudomonadati</taxon>
        <taxon>Planctomycetota</taxon>
        <taxon>Planctomycetia</taxon>
        <taxon>Pirellulales</taxon>
        <taxon>Pirellulaceae</taxon>
        <taxon>Roseimaritima</taxon>
    </lineage>
</organism>
<gene>
    <name evidence="1" type="ORF">FF011L_50590</name>
</gene>
<dbReference type="EMBL" id="CP036262">
    <property type="protein sequence ID" value="QDS96251.1"/>
    <property type="molecule type" value="Genomic_DNA"/>
</dbReference>
<evidence type="ECO:0000313" key="1">
    <source>
        <dbReference type="EMBL" id="QDS96251.1"/>
    </source>
</evidence>
<name>A0A517MN03_9BACT</name>
<dbReference type="GO" id="GO:0004553">
    <property type="term" value="F:hydrolase activity, hydrolyzing O-glycosyl compounds"/>
    <property type="evidence" value="ECO:0007669"/>
    <property type="project" value="InterPro"/>
</dbReference>
<evidence type="ECO:0008006" key="3">
    <source>
        <dbReference type="Google" id="ProtNLM"/>
    </source>
</evidence>
<dbReference type="GO" id="GO:0000272">
    <property type="term" value="P:polysaccharide catabolic process"/>
    <property type="evidence" value="ECO:0007669"/>
    <property type="project" value="InterPro"/>
</dbReference>
<dbReference type="InterPro" id="IPR002105">
    <property type="entry name" value="Dockerin_1_rpt"/>
</dbReference>
<protein>
    <recommendedName>
        <fullName evidence="3">EF-hand domain-containing protein</fullName>
    </recommendedName>
</protein>
<sequence length="493" mass="53042">MNWFRRIGQAGRQRKVRGRIEVLEARNLLATVGETFVLTEVVDTAGLAGATSAIVDWGDGTSSVANVSGDAAPGPLRIRFDYSLDADGFFAGAERKAILQAAADSIVQRFADRLDSIQPSGGNTWVPAIIHPRTGSSHSLATSFGVQANELVIFVGARDLPQNQVGQGATGYFSTASGSSSWLDKIRSRGQEGALGTSLNDIGPWGGSLAFDTKDQSGENRDWFFGEDISEIGSGQNDFFSVAVHELAHVLGFGTFYVGATSSAWEVLAGSGSFGGESASTLYGTDVPLSGVSHWQDGLEVDGRETNMDPSLTKGTRVLFSPLDFAAMKDIGWTVSDLTATVQASHTYQDSGAYDVQVLVRGNRVGQLSETLAVDVAAVQLPYFQNPVNRFDVDGNGRVEPQDALEIINQLNRRNGRSELVPGEEPTDLAFIDVDGDYLLIPLDALEVINRLNQLSRRVVGESLPTEDTLASSLSDQAIVDFSWEWERQRRAL</sequence>
<dbReference type="AlphaFoldDB" id="A0A517MN03"/>
<evidence type="ECO:0000313" key="2">
    <source>
        <dbReference type="Proteomes" id="UP000320672"/>
    </source>
</evidence>
<reference evidence="1 2" key="1">
    <citation type="submission" date="2019-02" db="EMBL/GenBank/DDBJ databases">
        <title>Deep-cultivation of Planctomycetes and their phenomic and genomic characterization uncovers novel biology.</title>
        <authorList>
            <person name="Wiegand S."/>
            <person name="Jogler M."/>
            <person name="Boedeker C."/>
            <person name="Pinto D."/>
            <person name="Vollmers J."/>
            <person name="Rivas-Marin E."/>
            <person name="Kohn T."/>
            <person name="Peeters S.H."/>
            <person name="Heuer A."/>
            <person name="Rast P."/>
            <person name="Oberbeckmann S."/>
            <person name="Bunk B."/>
            <person name="Jeske O."/>
            <person name="Meyerdierks A."/>
            <person name="Storesund J.E."/>
            <person name="Kallscheuer N."/>
            <person name="Luecker S."/>
            <person name="Lage O.M."/>
            <person name="Pohl T."/>
            <person name="Merkel B.J."/>
            <person name="Hornburger P."/>
            <person name="Mueller R.-W."/>
            <person name="Bruemmer F."/>
            <person name="Labrenz M."/>
            <person name="Spormann A.M."/>
            <person name="Op den Camp H."/>
            <person name="Overmann J."/>
            <person name="Amann R."/>
            <person name="Jetten M.S.M."/>
            <person name="Mascher T."/>
            <person name="Medema M.H."/>
            <person name="Devos D.P."/>
            <person name="Kaster A.-K."/>
            <person name="Ovreas L."/>
            <person name="Rohde M."/>
            <person name="Galperin M.Y."/>
            <person name="Jogler C."/>
        </authorList>
    </citation>
    <scope>NUCLEOTIDE SEQUENCE [LARGE SCALE GENOMIC DNA]</scope>
    <source>
        <strain evidence="1 2">FF011L</strain>
    </source>
</reference>
<proteinExistence type="predicted"/>
<keyword evidence="2" id="KW-1185">Reference proteome</keyword>
<dbReference type="KEGG" id="rml:FF011L_50590"/>
<accession>A0A517MN03</accession>
<dbReference type="Proteomes" id="UP000320672">
    <property type="component" value="Chromosome"/>
</dbReference>
<dbReference type="Pfam" id="PF00404">
    <property type="entry name" value="Dockerin_1"/>
    <property type="match status" value="1"/>
</dbReference>
<dbReference type="OrthoDB" id="8198236at2"/>
<dbReference type="SUPFAM" id="SSF55486">
    <property type="entry name" value="Metalloproteases ('zincins'), catalytic domain"/>
    <property type="match status" value="1"/>
</dbReference>